<comment type="caution">
    <text evidence="2">The sequence shown here is derived from an EMBL/GenBank/DDBJ whole genome shotgun (WGS) entry which is preliminary data.</text>
</comment>
<name>A0AAN7F427_QUERU</name>
<proteinExistence type="predicted"/>
<dbReference type="InterPro" id="IPR025322">
    <property type="entry name" value="PADRE_dom"/>
</dbReference>
<feature type="region of interest" description="Disordered" evidence="1">
    <location>
        <begin position="137"/>
        <end position="166"/>
    </location>
</feature>
<evidence type="ECO:0008006" key="4">
    <source>
        <dbReference type="Google" id="ProtNLM"/>
    </source>
</evidence>
<gene>
    <name evidence="2" type="ORF">RGQ29_022534</name>
</gene>
<dbReference type="AlphaFoldDB" id="A0AAN7F427"/>
<protein>
    <recommendedName>
        <fullName evidence="4">DUF4228 domain-containing protein</fullName>
    </recommendedName>
</protein>
<organism evidence="2 3">
    <name type="scientific">Quercus rubra</name>
    <name type="common">Northern red oak</name>
    <name type="synonym">Quercus borealis</name>
    <dbReference type="NCBI Taxonomy" id="3512"/>
    <lineage>
        <taxon>Eukaryota</taxon>
        <taxon>Viridiplantae</taxon>
        <taxon>Streptophyta</taxon>
        <taxon>Embryophyta</taxon>
        <taxon>Tracheophyta</taxon>
        <taxon>Spermatophyta</taxon>
        <taxon>Magnoliopsida</taxon>
        <taxon>eudicotyledons</taxon>
        <taxon>Gunneridae</taxon>
        <taxon>Pentapetalae</taxon>
        <taxon>rosids</taxon>
        <taxon>fabids</taxon>
        <taxon>Fagales</taxon>
        <taxon>Fagaceae</taxon>
        <taxon>Quercus</taxon>
    </lineage>
</organism>
<evidence type="ECO:0000313" key="2">
    <source>
        <dbReference type="EMBL" id="KAK4584900.1"/>
    </source>
</evidence>
<evidence type="ECO:0000256" key="1">
    <source>
        <dbReference type="SAM" id="MobiDB-lite"/>
    </source>
</evidence>
<evidence type="ECO:0000313" key="3">
    <source>
        <dbReference type="Proteomes" id="UP001324115"/>
    </source>
</evidence>
<dbReference type="Proteomes" id="UP001324115">
    <property type="component" value="Unassembled WGS sequence"/>
</dbReference>
<accession>A0AAN7F427</accession>
<sequence length="178" mass="19143">MGNCQAAEAATVVIQHPASKIERIYWSVSAQEVMSSNPGHYVALVVTSPTLKSENGTPLKQLKLLRPDDTLLIGHVYRLISFEDVLKEFAAKKCVKLGKLLERGGLGLGVELRKKGSGCSNPNPNHKSDNKMEQEIHHDLGSNDGSTSSSTGRSMGRHYGGGGGQWRPALHSIAEIGT</sequence>
<dbReference type="PANTHER" id="PTHR33413:SF1">
    <property type="entry name" value="EXPRESSED PROTEIN"/>
    <property type="match status" value="1"/>
</dbReference>
<feature type="compositionally biased region" description="Low complexity" evidence="1">
    <location>
        <begin position="142"/>
        <end position="154"/>
    </location>
</feature>
<keyword evidence="3" id="KW-1185">Reference proteome</keyword>
<dbReference type="EMBL" id="JAXUIC010000006">
    <property type="protein sequence ID" value="KAK4584900.1"/>
    <property type="molecule type" value="Genomic_DNA"/>
</dbReference>
<dbReference type="Pfam" id="PF14009">
    <property type="entry name" value="PADRE"/>
    <property type="match status" value="1"/>
</dbReference>
<reference evidence="2 3" key="1">
    <citation type="journal article" date="2023" name="G3 (Bethesda)">
        <title>A haplotype-resolved chromosome-scale genome for Quercus rubra L. provides insights into the genetics of adaptive traits for red oak species.</title>
        <authorList>
            <person name="Kapoor B."/>
            <person name="Jenkins J."/>
            <person name="Schmutz J."/>
            <person name="Zhebentyayeva T."/>
            <person name="Kuelheim C."/>
            <person name="Coggeshall M."/>
            <person name="Heim C."/>
            <person name="Lasky J.R."/>
            <person name="Leites L."/>
            <person name="Islam-Faridi N."/>
            <person name="Romero-Severson J."/>
            <person name="DeLeo V.L."/>
            <person name="Lucas S.M."/>
            <person name="Lazic D."/>
            <person name="Gailing O."/>
            <person name="Carlson J."/>
            <person name="Staton M."/>
        </authorList>
    </citation>
    <scope>NUCLEOTIDE SEQUENCE [LARGE SCALE GENOMIC DNA]</scope>
    <source>
        <strain evidence="2">Pseudo-F2</strain>
    </source>
</reference>
<dbReference type="PANTHER" id="PTHR33413">
    <property type="entry name" value="EXPRESSED PROTEIN"/>
    <property type="match status" value="1"/>
</dbReference>